<sequence>MDLRARAGRVGPIRASVEFSAPDLAEQLRRSGLLGGDVAVALACTAPASGRRAWCCGTRSGRPVDDGTPFYAASVTKQLVGVLVAQQVLAGRLDVETSVRALLPGLPPWTAPVRVRHLLHHTSGLPGTARVVAAAGHRQERELTNASVLSALGHLPGPDRPPGEVFAYSNVGYVVLAEVLAAVTGTPLPVLARRLVLDPLGLAGWLGAPPARTPAERQPPATLGDGGWWTGAADLLTWLEALDGGRLGPEVSALVQTPGRLDDGSPLTYGWGVTVRADGGRTTLTHGGSWPGWTAKTVRSPGTGAAVALLTTSDDTDAVSRAAVALQAQLVGGPSSQSSSRPSSSRRPSAS</sequence>
<protein>
    <recommendedName>
        <fullName evidence="2">Beta-lactamase-related domain-containing protein</fullName>
    </recommendedName>
</protein>
<dbReference type="PANTHER" id="PTHR46825">
    <property type="entry name" value="D-ALANYL-D-ALANINE-CARBOXYPEPTIDASE/ENDOPEPTIDASE AMPH"/>
    <property type="match status" value="1"/>
</dbReference>
<dbReference type="InterPro" id="IPR012338">
    <property type="entry name" value="Beta-lactam/transpept-like"/>
</dbReference>
<dbReference type="InterPro" id="IPR001466">
    <property type="entry name" value="Beta-lactam-related"/>
</dbReference>
<evidence type="ECO:0000313" key="3">
    <source>
        <dbReference type="EMBL" id="CAA9345270.1"/>
    </source>
</evidence>
<dbReference type="SUPFAM" id="SSF56601">
    <property type="entry name" value="beta-lactamase/transpeptidase-like"/>
    <property type="match status" value="1"/>
</dbReference>
<reference evidence="3" key="1">
    <citation type="submission" date="2020-02" db="EMBL/GenBank/DDBJ databases">
        <authorList>
            <person name="Meier V. D."/>
        </authorList>
    </citation>
    <scope>NUCLEOTIDE SEQUENCE</scope>
    <source>
        <strain evidence="3">AVDCRST_MAG48</strain>
    </source>
</reference>
<organism evidence="3">
    <name type="scientific">uncultured Friedmanniella sp</name>
    <dbReference type="NCBI Taxonomy" id="335381"/>
    <lineage>
        <taxon>Bacteria</taxon>
        <taxon>Bacillati</taxon>
        <taxon>Actinomycetota</taxon>
        <taxon>Actinomycetes</taxon>
        <taxon>Propionibacteriales</taxon>
        <taxon>Nocardioidaceae</taxon>
        <taxon>Friedmanniella</taxon>
        <taxon>environmental samples</taxon>
    </lineage>
</organism>
<dbReference type="PANTHER" id="PTHR46825:SF9">
    <property type="entry name" value="BETA-LACTAMASE-RELATED DOMAIN-CONTAINING PROTEIN"/>
    <property type="match status" value="1"/>
</dbReference>
<dbReference type="EMBL" id="CADCTS010000545">
    <property type="protein sequence ID" value="CAA9345270.1"/>
    <property type="molecule type" value="Genomic_DNA"/>
</dbReference>
<dbReference type="InterPro" id="IPR050491">
    <property type="entry name" value="AmpC-like"/>
</dbReference>
<dbReference type="AlphaFoldDB" id="A0A6J4LZZ5"/>
<gene>
    <name evidence="3" type="ORF">AVDCRST_MAG48-3891</name>
</gene>
<evidence type="ECO:0000256" key="1">
    <source>
        <dbReference type="SAM" id="MobiDB-lite"/>
    </source>
</evidence>
<feature type="region of interest" description="Disordered" evidence="1">
    <location>
        <begin position="330"/>
        <end position="351"/>
    </location>
</feature>
<dbReference type="Gene3D" id="3.40.710.10">
    <property type="entry name" value="DD-peptidase/beta-lactamase superfamily"/>
    <property type="match status" value="1"/>
</dbReference>
<feature type="domain" description="Beta-lactamase-related" evidence="2">
    <location>
        <begin position="58"/>
        <end position="328"/>
    </location>
</feature>
<proteinExistence type="predicted"/>
<evidence type="ECO:0000259" key="2">
    <source>
        <dbReference type="Pfam" id="PF00144"/>
    </source>
</evidence>
<accession>A0A6J4LZZ5</accession>
<name>A0A6J4LZZ5_9ACTN</name>
<dbReference type="Pfam" id="PF00144">
    <property type="entry name" value="Beta-lactamase"/>
    <property type="match status" value="1"/>
</dbReference>
<feature type="compositionally biased region" description="Low complexity" evidence="1">
    <location>
        <begin position="334"/>
        <end position="351"/>
    </location>
</feature>